<keyword evidence="6" id="KW-0804">Transcription</keyword>
<dbReference type="PANTHER" id="PTHR31713">
    <property type="entry name" value="OS02G0177800 PROTEIN"/>
    <property type="match status" value="1"/>
</dbReference>
<name>A0A3B6CHB3_WHEAT</name>
<evidence type="ECO:0000313" key="11">
    <source>
        <dbReference type="Proteomes" id="UP000019116"/>
    </source>
</evidence>
<dbReference type="Proteomes" id="UP000019116">
    <property type="component" value="Chromosome 2B"/>
</dbReference>
<dbReference type="OrthoDB" id="695864at2759"/>
<evidence type="ECO:0000313" key="10">
    <source>
        <dbReference type="EnsemblPlants" id="TraesCS2B02G618200.2"/>
    </source>
</evidence>
<evidence type="ECO:0000256" key="6">
    <source>
        <dbReference type="ARBA" id="ARBA00023163"/>
    </source>
</evidence>
<keyword evidence="3" id="KW-0805">Transcription regulation</keyword>
<keyword evidence="11" id="KW-1185">Reference proteome</keyword>
<proteinExistence type="inferred from homology"/>
<dbReference type="Pfam" id="PF20451">
    <property type="entry name" value="Calmod_bind_M"/>
    <property type="match status" value="1"/>
</dbReference>
<evidence type="ECO:0000256" key="3">
    <source>
        <dbReference type="ARBA" id="ARBA00023015"/>
    </source>
</evidence>
<sequence length="318" mass="35528">MEAVMDAVEVQVLRNQVNEKCNRPKLKDEVYRLNGISRNGQPLKKLQERDIYCVEDFLKAIYKDKENIRNECFNIKKDNKRWEATVKHAKECDLEGNHMLKLYRADEENVELFFNCIHDIVGAKFNGCYTPNENFNLNQEVKVNQLRRRAYDEVAGIEFSHEMKEGGPMPLSTTTNIGIADEASAPLTGIAGLHPQGTSEPIIPEPHGANGYEGNPASGQMVHKQVAAAVADIGGHLSDIPPPEGADGGDHWLGATQNTWDTDNLDGGFPELTDFELENHGLSGKSWQWQDSNYFLGDNSMEASTSTQTNFMPGHPFH</sequence>
<dbReference type="InterPro" id="IPR046829">
    <property type="entry name" value="Calmod_bind_C"/>
</dbReference>
<dbReference type="Pfam" id="PF20452">
    <property type="entry name" value="Calmod_bind_C"/>
    <property type="match status" value="1"/>
</dbReference>
<reference evidence="10" key="2">
    <citation type="submission" date="2018-10" db="UniProtKB">
        <authorList>
            <consortium name="EnsemblPlants"/>
        </authorList>
    </citation>
    <scope>IDENTIFICATION</scope>
</reference>
<evidence type="ECO:0000259" key="9">
    <source>
        <dbReference type="Pfam" id="PF20452"/>
    </source>
</evidence>
<dbReference type="GO" id="GO:0005634">
    <property type="term" value="C:nucleus"/>
    <property type="evidence" value="ECO:0007669"/>
    <property type="project" value="UniProtKB-SubCell"/>
</dbReference>
<keyword evidence="4" id="KW-0238">DNA-binding</keyword>
<protein>
    <submittedName>
        <fullName evidence="10">Uncharacterized protein</fullName>
    </submittedName>
</protein>
<dbReference type="Gramene" id="TraesCS2B02G618200.2">
    <property type="protein sequence ID" value="TraesCS2B02G618200.2"/>
    <property type="gene ID" value="TraesCS2B02G618200"/>
</dbReference>
<dbReference type="InterPro" id="IPR046830">
    <property type="entry name" value="Calmod_bind_M"/>
</dbReference>
<feature type="domain" description="Calmodulin binding protein central" evidence="8">
    <location>
        <begin position="26"/>
        <end position="92"/>
    </location>
</feature>
<reference evidence="10" key="1">
    <citation type="submission" date="2018-08" db="EMBL/GenBank/DDBJ databases">
        <authorList>
            <person name="Rossello M."/>
        </authorList>
    </citation>
    <scope>NUCLEOTIDE SEQUENCE [LARGE SCALE GENOMIC DNA]</scope>
    <source>
        <strain evidence="10">cv. Chinese Spring</strain>
    </source>
</reference>
<evidence type="ECO:0000256" key="2">
    <source>
        <dbReference type="ARBA" id="ARBA00007214"/>
    </source>
</evidence>
<evidence type="ECO:0000256" key="5">
    <source>
        <dbReference type="ARBA" id="ARBA00023159"/>
    </source>
</evidence>
<dbReference type="EnsemblPlants" id="TraesCS2B02G618200.2">
    <property type="protein sequence ID" value="TraesCS2B02G618200.2"/>
    <property type="gene ID" value="TraesCS2B02G618200"/>
</dbReference>
<dbReference type="InterPro" id="IPR012416">
    <property type="entry name" value="CBP60"/>
</dbReference>
<comment type="subcellular location">
    <subcellularLocation>
        <location evidence="1">Nucleus</location>
    </subcellularLocation>
</comment>
<dbReference type="AlphaFoldDB" id="A0A3B6CHB3"/>
<evidence type="ECO:0000256" key="1">
    <source>
        <dbReference type="ARBA" id="ARBA00004123"/>
    </source>
</evidence>
<comment type="similarity">
    <text evidence="2">Belongs to the plant ACBP60 protein family.</text>
</comment>
<evidence type="ECO:0000256" key="7">
    <source>
        <dbReference type="ARBA" id="ARBA00023242"/>
    </source>
</evidence>
<evidence type="ECO:0000256" key="4">
    <source>
        <dbReference type="ARBA" id="ARBA00023125"/>
    </source>
</evidence>
<dbReference type="GO" id="GO:0003677">
    <property type="term" value="F:DNA binding"/>
    <property type="evidence" value="ECO:0007669"/>
    <property type="project" value="UniProtKB-KW"/>
</dbReference>
<organism evidence="10">
    <name type="scientific">Triticum aestivum</name>
    <name type="common">Wheat</name>
    <dbReference type="NCBI Taxonomy" id="4565"/>
    <lineage>
        <taxon>Eukaryota</taxon>
        <taxon>Viridiplantae</taxon>
        <taxon>Streptophyta</taxon>
        <taxon>Embryophyta</taxon>
        <taxon>Tracheophyta</taxon>
        <taxon>Spermatophyta</taxon>
        <taxon>Magnoliopsida</taxon>
        <taxon>Liliopsida</taxon>
        <taxon>Poales</taxon>
        <taxon>Poaceae</taxon>
        <taxon>BOP clade</taxon>
        <taxon>Pooideae</taxon>
        <taxon>Triticodae</taxon>
        <taxon>Triticeae</taxon>
        <taxon>Triticinae</taxon>
        <taxon>Triticum</taxon>
    </lineage>
</organism>
<accession>A0A3B6CHB3</accession>
<dbReference type="Gramene" id="TraesCS2B03G1572900.1">
    <property type="protein sequence ID" value="TraesCS2B03G1572900.1.CDS"/>
    <property type="gene ID" value="TraesCS2B03G1572900"/>
</dbReference>
<dbReference type="PANTHER" id="PTHR31713:SF81">
    <property type="entry name" value="PROTEIN, PUTATIVE, EXPRESSED-RELATED"/>
    <property type="match status" value="1"/>
</dbReference>
<feature type="domain" description="Calmodulin binding protein C-terminal" evidence="9">
    <location>
        <begin position="100"/>
        <end position="158"/>
    </location>
</feature>
<dbReference type="GO" id="GO:0005516">
    <property type="term" value="F:calmodulin binding"/>
    <property type="evidence" value="ECO:0007669"/>
    <property type="project" value="InterPro"/>
</dbReference>
<keyword evidence="5" id="KW-0010">Activator</keyword>
<keyword evidence="7" id="KW-0539">Nucleus</keyword>
<evidence type="ECO:0000259" key="8">
    <source>
        <dbReference type="Pfam" id="PF20451"/>
    </source>
</evidence>